<dbReference type="OrthoDB" id="10018421at2759"/>
<accession>A0A815WQI5</accession>
<comment type="caution">
    <text evidence="1">The sequence shown here is derived from an EMBL/GenBank/DDBJ whole genome shotgun (WGS) entry which is preliminary data.</text>
</comment>
<dbReference type="PANTHER" id="PTHR21301:SF10">
    <property type="entry name" value="REVERSE TRANSCRIPTASE DOMAIN-CONTAINING PROTEIN"/>
    <property type="match status" value="1"/>
</dbReference>
<sequence length="273" mass="32028">MSAVNRLNVLKENETKMNQYLRSLYLKNIIEQPLYYRLRSTSTSLSVMYDQPKVHRNGYPLRPIISSVGSYNYELSRHLAQIIQRYRTPPPSFVKDSFQFVERIKNIDYEDGQIMVNFDIESLYTNIPVYEAIETALDLIYVDGIKPNDAPYCRDKMKELLKLAICDVPFRFQAELYKQKDGAAMGSCLAPILVDVLMIKLEQKLNKLSFNKPQLYLRHRNTHFTAEVENNGQLPYLDVMIMRNSNDRRYDTTLYKKPTDTGLYLLYESNQCR</sequence>
<dbReference type="EMBL" id="CAJOBC010092957">
    <property type="protein sequence ID" value="CAF4413234.1"/>
    <property type="molecule type" value="Genomic_DNA"/>
</dbReference>
<feature type="non-terminal residue" evidence="1">
    <location>
        <position position="1"/>
    </location>
</feature>
<name>A0A815WQI5_9BILA</name>
<dbReference type="Proteomes" id="UP000663829">
    <property type="component" value="Unassembled WGS sequence"/>
</dbReference>
<organism evidence="1 3">
    <name type="scientific">Didymodactylos carnosus</name>
    <dbReference type="NCBI Taxonomy" id="1234261"/>
    <lineage>
        <taxon>Eukaryota</taxon>
        <taxon>Metazoa</taxon>
        <taxon>Spiralia</taxon>
        <taxon>Gnathifera</taxon>
        <taxon>Rotifera</taxon>
        <taxon>Eurotatoria</taxon>
        <taxon>Bdelloidea</taxon>
        <taxon>Philodinida</taxon>
        <taxon>Philodinidae</taxon>
        <taxon>Didymodactylos</taxon>
    </lineage>
</organism>
<reference evidence="1" key="1">
    <citation type="submission" date="2021-02" db="EMBL/GenBank/DDBJ databases">
        <authorList>
            <person name="Nowell W R."/>
        </authorList>
    </citation>
    <scope>NUCLEOTIDE SEQUENCE</scope>
</reference>
<protein>
    <recommendedName>
        <fullName evidence="4">Reverse transcriptase domain-containing protein</fullName>
    </recommendedName>
</protein>
<proteinExistence type="predicted"/>
<dbReference type="EMBL" id="CAJNOQ010027268">
    <property type="protein sequence ID" value="CAF1552219.1"/>
    <property type="molecule type" value="Genomic_DNA"/>
</dbReference>
<evidence type="ECO:0000313" key="1">
    <source>
        <dbReference type="EMBL" id="CAF1552219.1"/>
    </source>
</evidence>
<evidence type="ECO:0000313" key="2">
    <source>
        <dbReference type="EMBL" id="CAF4413234.1"/>
    </source>
</evidence>
<keyword evidence="3" id="KW-1185">Reference proteome</keyword>
<dbReference type="AlphaFoldDB" id="A0A815WQI5"/>
<dbReference type="PANTHER" id="PTHR21301">
    <property type="entry name" value="REVERSE TRANSCRIPTASE"/>
    <property type="match status" value="1"/>
</dbReference>
<evidence type="ECO:0008006" key="4">
    <source>
        <dbReference type="Google" id="ProtNLM"/>
    </source>
</evidence>
<evidence type="ECO:0000313" key="3">
    <source>
        <dbReference type="Proteomes" id="UP000663829"/>
    </source>
</evidence>
<dbReference type="Proteomes" id="UP000681722">
    <property type="component" value="Unassembled WGS sequence"/>
</dbReference>
<gene>
    <name evidence="1" type="ORF">GPM918_LOCUS39270</name>
    <name evidence="2" type="ORF">SRO942_LOCUS40133</name>
</gene>